<feature type="domain" description="Solute-binding protein family 5" evidence="7">
    <location>
        <begin position="81"/>
        <end position="458"/>
    </location>
</feature>
<feature type="compositionally biased region" description="Polar residues" evidence="6">
    <location>
        <begin position="1"/>
        <end position="11"/>
    </location>
</feature>
<dbReference type="GO" id="GO:0030288">
    <property type="term" value="C:outer membrane-bounded periplasmic space"/>
    <property type="evidence" value="ECO:0007669"/>
    <property type="project" value="UniProtKB-ARBA"/>
</dbReference>
<dbReference type="Gene3D" id="3.40.190.10">
    <property type="entry name" value="Periplasmic binding protein-like II"/>
    <property type="match status" value="1"/>
</dbReference>
<dbReference type="InterPro" id="IPR039424">
    <property type="entry name" value="SBP_5"/>
</dbReference>
<organism evidence="8 9">
    <name type="scientific">Brevibacillus invocatus</name>
    <dbReference type="NCBI Taxonomy" id="173959"/>
    <lineage>
        <taxon>Bacteria</taxon>
        <taxon>Bacillati</taxon>
        <taxon>Bacillota</taxon>
        <taxon>Bacilli</taxon>
        <taxon>Bacillales</taxon>
        <taxon>Paenibacillaceae</taxon>
        <taxon>Brevibacillus</taxon>
    </lineage>
</organism>
<dbReference type="FunFam" id="3.10.105.10:FF:000001">
    <property type="entry name" value="Oligopeptide ABC transporter, oligopeptide-binding protein"/>
    <property type="match status" value="1"/>
</dbReference>
<dbReference type="InterPro" id="IPR030678">
    <property type="entry name" value="Peptide/Ni-bd"/>
</dbReference>
<comment type="similarity">
    <text evidence="2">Belongs to the bacterial solute-binding protein 5 family.</text>
</comment>
<dbReference type="Gene3D" id="3.10.105.10">
    <property type="entry name" value="Dipeptide-binding Protein, Domain 3"/>
    <property type="match status" value="1"/>
</dbReference>
<protein>
    <submittedName>
        <fullName evidence="8">Peptide ABC transporter substrate-binding protein</fullName>
    </submittedName>
</protein>
<comment type="caution">
    <text evidence="8">The sequence shown here is derived from an EMBL/GenBank/DDBJ whole genome shotgun (WGS) entry which is preliminary data.</text>
</comment>
<dbReference type="PIRSF" id="PIRSF002741">
    <property type="entry name" value="MppA"/>
    <property type="match status" value="1"/>
</dbReference>
<keyword evidence="9" id="KW-1185">Reference proteome</keyword>
<dbReference type="InterPro" id="IPR000914">
    <property type="entry name" value="SBP_5_dom"/>
</dbReference>
<dbReference type="Proteomes" id="UP000282028">
    <property type="component" value="Unassembled WGS sequence"/>
</dbReference>
<evidence type="ECO:0000256" key="6">
    <source>
        <dbReference type="SAM" id="MobiDB-lite"/>
    </source>
</evidence>
<reference evidence="8 9" key="1">
    <citation type="submission" date="2018-10" db="EMBL/GenBank/DDBJ databases">
        <title>Phylogenomics of Brevibacillus.</title>
        <authorList>
            <person name="Dunlap C."/>
        </authorList>
    </citation>
    <scope>NUCLEOTIDE SEQUENCE [LARGE SCALE GENOMIC DNA]</scope>
    <source>
        <strain evidence="8 9">JCM 12215</strain>
    </source>
</reference>
<evidence type="ECO:0000256" key="2">
    <source>
        <dbReference type="ARBA" id="ARBA00005695"/>
    </source>
</evidence>
<dbReference type="SUPFAM" id="SSF53850">
    <property type="entry name" value="Periplasmic binding protein-like II"/>
    <property type="match status" value="1"/>
</dbReference>
<dbReference type="PANTHER" id="PTHR30290:SF79">
    <property type="entry name" value="DIPEPTIDE-BINDING PROTEIN DPPE"/>
    <property type="match status" value="1"/>
</dbReference>
<name>A0A3M8CJB5_9BACL</name>
<gene>
    <name evidence="8" type="ORF">EDM52_09035</name>
</gene>
<dbReference type="EMBL" id="RHHR01000013">
    <property type="protein sequence ID" value="RNB74975.1"/>
    <property type="molecule type" value="Genomic_DNA"/>
</dbReference>
<dbReference type="GO" id="GO:0043190">
    <property type="term" value="C:ATP-binding cassette (ABC) transporter complex"/>
    <property type="evidence" value="ECO:0007669"/>
    <property type="project" value="InterPro"/>
</dbReference>
<keyword evidence="4" id="KW-0732">Signal</keyword>
<feature type="compositionally biased region" description="Low complexity" evidence="6">
    <location>
        <begin position="12"/>
        <end position="33"/>
    </location>
</feature>
<dbReference type="Gene3D" id="3.90.76.10">
    <property type="entry name" value="Dipeptide-binding Protein, Domain 1"/>
    <property type="match status" value="1"/>
</dbReference>
<keyword evidence="5" id="KW-0571">Peptide transport</keyword>
<dbReference type="Pfam" id="PF00496">
    <property type="entry name" value="SBP_bac_5"/>
    <property type="match status" value="1"/>
</dbReference>
<dbReference type="FunFam" id="3.90.76.10:FF:000001">
    <property type="entry name" value="Oligopeptide ABC transporter substrate-binding protein"/>
    <property type="match status" value="1"/>
</dbReference>
<dbReference type="OrthoDB" id="9801912at2"/>
<proteinExistence type="inferred from homology"/>
<evidence type="ECO:0000256" key="1">
    <source>
        <dbReference type="ARBA" id="ARBA00004196"/>
    </source>
</evidence>
<evidence type="ECO:0000313" key="8">
    <source>
        <dbReference type="EMBL" id="RNB74975.1"/>
    </source>
</evidence>
<accession>A0A3M8CJB5</accession>
<evidence type="ECO:0000259" key="7">
    <source>
        <dbReference type="Pfam" id="PF00496"/>
    </source>
</evidence>
<keyword evidence="5" id="KW-0653">Protein transport</keyword>
<dbReference type="CDD" id="cd08504">
    <property type="entry name" value="PBP2_OppA"/>
    <property type="match status" value="1"/>
</dbReference>
<comment type="subcellular location">
    <subcellularLocation>
        <location evidence="1">Cell envelope</location>
    </subcellularLocation>
</comment>
<evidence type="ECO:0000256" key="4">
    <source>
        <dbReference type="ARBA" id="ARBA00022729"/>
    </source>
</evidence>
<feature type="region of interest" description="Disordered" evidence="6">
    <location>
        <begin position="1"/>
        <end position="37"/>
    </location>
</feature>
<evidence type="ECO:0000256" key="3">
    <source>
        <dbReference type="ARBA" id="ARBA00022448"/>
    </source>
</evidence>
<sequence>MASVLTACSGNAPTSADPATTTSPSSSTAPASSETKGEKVFRINIGSEPSTADPGLSDDTTSSMVVSTLFDGLTRKGTDEKIHNAVAEKIDISEDGLTYTFHLRDSKWSNGDPVTAQDFEYAWKRALDPKFASSYAYQLFHIKNAEAYNTGKATPEDVGVKAIDDKTLEVQLINPTPFFLELTAFSTYFPVNKKVAEANPNWAMEADTHVGNGPYTLAKWEHKNSITYLKNDHYWDKENVKVDRIEVAMIEDNNTALSMFENGELDWAGAPTISLPTDAIPALKDSGKMITKPTASTYYYGFNIEKPPFNNVKIRKAFSYAIDRQQIVENIMQTGQVPALGFLPPTMAVNPNGYFKDHDTALAKQLLEEGMKELGISKLPPIEVIFNTSDGHKKIAEAIQDQWKQTLGADVKISNLEFKVFLDTVDETNYQVSRRGWQGDFNDPVNFLDIFREKKGNNSTNWMSPKYNELLEQASKELDPAKRMQLFGQAEQILMDEMPVAPIYFYTDSWLQGENVKQGIYMDSLGNGDLKYVEMN</sequence>
<dbReference type="GO" id="GO:0015833">
    <property type="term" value="P:peptide transport"/>
    <property type="evidence" value="ECO:0007669"/>
    <property type="project" value="UniProtKB-KW"/>
</dbReference>
<evidence type="ECO:0000313" key="9">
    <source>
        <dbReference type="Proteomes" id="UP000282028"/>
    </source>
</evidence>
<evidence type="ECO:0000256" key="5">
    <source>
        <dbReference type="ARBA" id="ARBA00022856"/>
    </source>
</evidence>
<dbReference type="AlphaFoldDB" id="A0A3M8CJB5"/>
<keyword evidence="3" id="KW-0813">Transport</keyword>
<dbReference type="PANTHER" id="PTHR30290">
    <property type="entry name" value="PERIPLASMIC BINDING COMPONENT OF ABC TRANSPORTER"/>
    <property type="match status" value="1"/>
</dbReference>
<dbReference type="GO" id="GO:1904680">
    <property type="term" value="F:peptide transmembrane transporter activity"/>
    <property type="evidence" value="ECO:0007669"/>
    <property type="project" value="TreeGrafter"/>
</dbReference>